<feature type="transmembrane region" description="Helical" evidence="1">
    <location>
        <begin position="55"/>
        <end position="77"/>
    </location>
</feature>
<keyword evidence="3" id="KW-1185">Reference proteome</keyword>
<keyword evidence="1" id="KW-1133">Transmembrane helix</keyword>
<gene>
    <name evidence="2" type="ORF">GCM10022291_27000</name>
</gene>
<accession>A0ABP8CDT2</accession>
<sequence length="245" mass="28566">MLKIKALIGLVLFLFVGYSFYEFTDNDTMAFYLDGFIIPVIALIYLLSVRNKETYFVIFLACFTLADFIGMTVFFITNKELDWLDNLEYYVGNTLYILGYIAFSIKICKSLDFKYVLKHHKMHLSVLTVLGTYLIYVVQVIVKPNLKVNADFYLELVYNVVTFTLLSIALLNYFYRDNRKSLFLFLGTLCIVFSEMIDVAFIYISQKNLLAFIAGALSLLAYYFFLKQAKLENTPREEMNYMVTK</sequence>
<keyword evidence="1" id="KW-0472">Membrane</keyword>
<dbReference type="RefSeq" id="WP_344788819.1">
    <property type="nucleotide sequence ID" value="NZ_BAABCA010000005.1"/>
</dbReference>
<keyword evidence="1" id="KW-0812">Transmembrane</keyword>
<evidence type="ECO:0000313" key="2">
    <source>
        <dbReference type="EMBL" id="GAA4238046.1"/>
    </source>
</evidence>
<feature type="transmembrane region" description="Helical" evidence="1">
    <location>
        <begin position="89"/>
        <end position="108"/>
    </location>
</feature>
<organism evidence="2 3">
    <name type="scientific">Postechiella marina</name>
    <dbReference type="NCBI Taxonomy" id="943941"/>
    <lineage>
        <taxon>Bacteria</taxon>
        <taxon>Pseudomonadati</taxon>
        <taxon>Bacteroidota</taxon>
        <taxon>Flavobacteriia</taxon>
        <taxon>Flavobacteriales</taxon>
        <taxon>Flavobacteriaceae</taxon>
        <taxon>Postechiella</taxon>
    </lineage>
</organism>
<proteinExistence type="predicted"/>
<feature type="transmembrane region" description="Helical" evidence="1">
    <location>
        <begin position="209"/>
        <end position="226"/>
    </location>
</feature>
<protein>
    <recommendedName>
        <fullName evidence="4">YhhN-like protein</fullName>
    </recommendedName>
</protein>
<evidence type="ECO:0008006" key="4">
    <source>
        <dbReference type="Google" id="ProtNLM"/>
    </source>
</evidence>
<evidence type="ECO:0000256" key="1">
    <source>
        <dbReference type="SAM" id="Phobius"/>
    </source>
</evidence>
<name>A0ABP8CDT2_9FLAO</name>
<feature type="transmembrane region" description="Helical" evidence="1">
    <location>
        <begin position="29"/>
        <end position="48"/>
    </location>
</feature>
<evidence type="ECO:0000313" key="3">
    <source>
        <dbReference type="Proteomes" id="UP001501496"/>
    </source>
</evidence>
<dbReference type="Proteomes" id="UP001501496">
    <property type="component" value="Unassembled WGS sequence"/>
</dbReference>
<reference evidence="3" key="1">
    <citation type="journal article" date="2019" name="Int. J. Syst. Evol. Microbiol.">
        <title>The Global Catalogue of Microorganisms (GCM) 10K type strain sequencing project: providing services to taxonomists for standard genome sequencing and annotation.</title>
        <authorList>
            <consortium name="The Broad Institute Genomics Platform"/>
            <consortium name="The Broad Institute Genome Sequencing Center for Infectious Disease"/>
            <person name="Wu L."/>
            <person name="Ma J."/>
        </authorList>
    </citation>
    <scope>NUCLEOTIDE SEQUENCE [LARGE SCALE GENOMIC DNA]</scope>
    <source>
        <strain evidence="3">JCM 17630</strain>
    </source>
</reference>
<dbReference type="EMBL" id="BAABCA010000005">
    <property type="protein sequence ID" value="GAA4238046.1"/>
    <property type="molecule type" value="Genomic_DNA"/>
</dbReference>
<comment type="caution">
    <text evidence="2">The sequence shown here is derived from an EMBL/GenBank/DDBJ whole genome shotgun (WGS) entry which is preliminary data.</text>
</comment>
<feature type="transmembrane region" description="Helical" evidence="1">
    <location>
        <begin position="182"/>
        <end position="203"/>
    </location>
</feature>
<feature type="transmembrane region" description="Helical" evidence="1">
    <location>
        <begin position="120"/>
        <end position="141"/>
    </location>
</feature>
<feature type="transmembrane region" description="Helical" evidence="1">
    <location>
        <begin position="156"/>
        <end position="175"/>
    </location>
</feature>